<dbReference type="Proteomes" id="UP000886251">
    <property type="component" value="Unassembled WGS sequence"/>
</dbReference>
<feature type="domain" description="Putative heavy-metal chelation" evidence="1">
    <location>
        <begin position="179"/>
        <end position="306"/>
    </location>
</feature>
<reference evidence="2" key="1">
    <citation type="journal article" date="2020" name="mSystems">
        <title>Genome- and Community-Level Interaction Insights into Carbon Utilization and Element Cycling Functions of Hydrothermarchaeota in Hydrothermal Sediment.</title>
        <authorList>
            <person name="Zhou Z."/>
            <person name="Liu Y."/>
            <person name="Xu W."/>
            <person name="Pan J."/>
            <person name="Luo Z.H."/>
            <person name="Li M."/>
        </authorList>
    </citation>
    <scope>NUCLEOTIDE SEQUENCE [LARGE SCALE GENOMIC DNA]</scope>
    <source>
        <strain evidence="2">HyVt-443</strain>
    </source>
</reference>
<dbReference type="InterPro" id="IPR007161">
    <property type="entry name" value="DUF364"/>
</dbReference>
<sequence>MRSSLGPLRLGRSPSRSTVSVVPVISRLVIRYMGSPCRCLSVREYSSQPPSLPVNPAMNTLQACRDLLQRLDRTLTLPAVAEILLPPREPVPGESDDFGFVVLEDGSVGPFYVSLPGVWRGVSRHREAGMESARLARRMGAPELADSALALGAWNAIGQHLMTRAGFDPLQAGATKATLPEGARIGLVGYFRPLVERLLARGHPVTVIERQPQRVPADAGVDLDTSPAALATCDRVFCTASVLINDTVDEILESCAGRVPVELIGPSASGLPDLLFARGVVAVGGLRITDVERLRQLQEAGESWGAAGSKYQLDPSCWPGVEALLQRL</sequence>
<dbReference type="Pfam" id="PF04016">
    <property type="entry name" value="DUF364"/>
    <property type="match status" value="1"/>
</dbReference>
<protein>
    <recommendedName>
        <fullName evidence="1">Putative heavy-metal chelation domain-containing protein</fullName>
    </recommendedName>
</protein>
<name>A0A831W5U5_9GAMM</name>
<dbReference type="AlphaFoldDB" id="A0A831W5U5"/>
<comment type="caution">
    <text evidence="2">The sequence shown here is derived from an EMBL/GenBank/DDBJ whole genome shotgun (WGS) entry which is preliminary data.</text>
</comment>
<dbReference type="SUPFAM" id="SSF159713">
    <property type="entry name" value="Dhaf3308-like"/>
    <property type="match status" value="1"/>
</dbReference>
<gene>
    <name evidence="2" type="ORF">ENI96_09655</name>
</gene>
<evidence type="ECO:0000259" key="1">
    <source>
        <dbReference type="Pfam" id="PF04016"/>
    </source>
</evidence>
<dbReference type="Gene3D" id="3.40.50.11590">
    <property type="match status" value="1"/>
</dbReference>
<organism evidence="2">
    <name type="scientific">Sedimenticola thiotaurini</name>
    <dbReference type="NCBI Taxonomy" id="1543721"/>
    <lineage>
        <taxon>Bacteria</taxon>
        <taxon>Pseudomonadati</taxon>
        <taxon>Pseudomonadota</taxon>
        <taxon>Gammaproteobacteria</taxon>
        <taxon>Chromatiales</taxon>
        <taxon>Sedimenticolaceae</taxon>
        <taxon>Sedimenticola</taxon>
    </lineage>
</organism>
<evidence type="ECO:0000313" key="2">
    <source>
        <dbReference type="EMBL" id="HEB96678.1"/>
    </source>
</evidence>
<accession>A0A831W5U5</accession>
<dbReference type="EMBL" id="DRKP01000112">
    <property type="protein sequence ID" value="HEB96678.1"/>
    <property type="molecule type" value="Genomic_DNA"/>
</dbReference>
<proteinExistence type="predicted"/>